<reference evidence="2 4" key="1">
    <citation type="submission" date="2019-07" db="EMBL/GenBank/DDBJ databases">
        <title>Whole genome shotgun sequence of Clostridium butyricum NBRC 3858.</title>
        <authorList>
            <person name="Hosoyama A."/>
            <person name="Uohara A."/>
            <person name="Ohji S."/>
            <person name="Ichikawa N."/>
        </authorList>
    </citation>
    <scope>NUCLEOTIDE SEQUENCE [LARGE SCALE GENOMIC DNA]</scope>
    <source>
        <strain evidence="2 4">NBRC 3858</strain>
    </source>
</reference>
<protein>
    <submittedName>
        <fullName evidence="2">DNA polymerase subunit beta</fullName>
    </submittedName>
    <submittedName>
        <fullName evidence="3">Nucleotidyltransferase domain-containing protein</fullName>
    </submittedName>
</protein>
<dbReference type="Gene3D" id="3.30.460.10">
    <property type="entry name" value="Beta Polymerase, domain 2"/>
    <property type="match status" value="1"/>
</dbReference>
<reference evidence="3 5" key="2">
    <citation type="submission" date="2020-01" db="EMBL/GenBank/DDBJ databases">
        <title>Genome sequence of a 1,3-propanediol producer, Clostridium butyricum S3.</title>
        <authorList>
            <person name="Zhou J."/>
        </authorList>
    </citation>
    <scope>NUCLEOTIDE SEQUENCE [LARGE SCALE GENOMIC DNA]</scope>
    <source>
        <strain evidence="3 5">S3</strain>
    </source>
</reference>
<evidence type="ECO:0000313" key="4">
    <source>
        <dbReference type="Proteomes" id="UP000321089"/>
    </source>
</evidence>
<dbReference type="PANTHER" id="PTHR33933:SF3">
    <property type="entry name" value="PROTEIN ADENYLYLTRANSFERASE MJ0604-RELATED"/>
    <property type="match status" value="1"/>
</dbReference>
<gene>
    <name evidence="2" type="ORF">CBU02nite_14480</name>
    <name evidence="3" type="ORF">GND98_009980</name>
</gene>
<dbReference type="SUPFAM" id="SSF81301">
    <property type="entry name" value="Nucleotidyltransferase"/>
    <property type="match status" value="1"/>
</dbReference>
<evidence type="ECO:0000313" key="2">
    <source>
        <dbReference type="EMBL" id="GEQ20942.1"/>
    </source>
</evidence>
<dbReference type="InterPro" id="IPR043519">
    <property type="entry name" value="NT_sf"/>
</dbReference>
<dbReference type="CDD" id="cd05403">
    <property type="entry name" value="NT_KNTase_like"/>
    <property type="match status" value="1"/>
</dbReference>
<evidence type="ECO:0000313" key="3">
    <source>
        <dbReference type="EMBL" id="NAS18191.1"/>
    </source>
</evidence>
<evidence type="ECO:0000313" key="5">
    <source>
        <dbReference type="Proteomes" id="UP000474042"/>
    </source>
</evidence>
<dbReference type="InterPro" id="IPR041633">
    <property type="entry name" value="Polbeta"/>
</dbReference>
<dbReference type="Proteomes" id="UP000474042">
    <property type="component" value="Unassembled WGS sequence"/>
</dbReference>
<sequence>MNADQFRIELDNIKNQIVNKFNPKEIVLFGSLAKGTFRSNSDIDLCIIKDTDNKRDLITKIYTEIDCNVPYDIVVYTISEWEKFKNDKDTFVYSIIKNGVKIYG</sequence>
<feature type="domain" description="Polymerase beta nucleotidyltransferase" evidence="1">
    <location>
        <begin position="12"/>
        <end position="103"/>
    </location>
</feature>
<dbReference type="RefSeq" id="WP_024038715.1">
    <property type="nucleotide sequence ID" value="NZ_BKBB01000026.1"/>
</dbReference>
<dbReference type="PANTHER" id="PTHR33933">
    <property type="entry name" value="NUCLEOTIDYLTRANSFERASE"/>
    <property type="match status" value="1"/>
</dbReference>
<dbReference type="InterPro" id="IPR052548">
    <property type="entry name" value="Type_VII_TA_antitoxin"/>
</dbReference>
<dbReference type="Pfam" id="PF18765">
    <property type="entry name" value="Polbeta"/>
    <property type="match status" value="1"/>
</dbReference>
<name>A0A0Q0YR16_CLOBU</name>
<accession>A0A0Q0YR16</accession>
<comment type="caution">
    <text evidence="2">The sequence shown here is derived from an EMBL/GenBank/DDBJ whole genome shotgun (WGS) entry which is preliminary data.</text>
</comment>
<dbReference type="EMBL" id="WOFV02000027">
    <property type="protein sequence ID" value="NAS18191.1"/>
    <property type="molecule type" value="Genomic_DNA"/>
</dbReference>
<organism evidence="2 4">
    <name type="scientific">Clostridium butyricum</name>
    <dbReference type="NCBI Taxonomy" id="1492"/>
    <lineage>
        <taxon>Bacteria</taxon>
        <taxon>Bacillati</taxon>
        <taxon>Bacillota</taxon>
        <taxon>Clostridia</taxon>
        <taxon>Eubacteriales</taxon>
        <taxon>Clostridiaceae</taxon>
        <taxon>Clostridium</taxon>
    </lineage>
</organism>
<keyword evidence="3" id="KW-0808">Transferase</keyword>
<dbReference type="Proteomes" id="UP000321089">
    <property type="component" value="Unassembled WGS sequence"/>
</dbReference>
<dbReference type="AlphaFoldDB" id="A0A0Q0YR16"/>
<evidence type="ECO:0000259" key="1">
    <source>
        <dbReference type="Pfam" id="PF18765"/>
    </source>
</evidence>
<dbReference type="EMBL" id="BKBC01000014">
    <property type="protein sequence ID" value="GEQ20942.1"/>
    <property type="molecule type" value="Genomic_DNA"/>
</dbReference>
<dbReference type="GO" id="GO:0016740">
    <property type="term" value="F:transferase activity"/>
    <property type="evidence" value="ECO:0007669"/>
    <property type="project" value="UniProtKB-KW"/>
</dbReference>
<proteinExistence type="predicted"/>